<dbReference type="RefSeq" id="XP_031862038.1">
    <property type="nucleotide sequence ID" value="XM_032003625.1"/>
</dbReference>
<organism evidence="3 4">
    <name type="scientific">Kwoniella shandongensis</name>
    <dbReference type="NCBI Taxonomy" id="1734106"/>
    <lineage>
        <taxon>Eukaryota</taxon>
        <taxon>Fungi</taxon>
        <taxon>Dikarya</taxon>
        <taxon>Basidiomycota</taxon>
        <taxon>Agaricomycotina</taxon>
        <taxon>Tremellomycetes</taxon>
        <taxon>Tremellales</taxon>
        <taxon>Cryptococcaceae</taxon>
        <taxon>Kwoniella</taxon>
    </lineage>
</organism>
<reference evidence="3" key="2">
    <citation type="submission" date="2024-01" db="EMBL/GenBank/DDBJ databases">
        <title>Comparative genomics of Cryptococcus and Kwoniella reveals pathogenesis evolution and contrasting modes of karyotype evolution via chromosome fusion or intercentromeric recombination.</title>
        <authorList>
            <person name="Coelho M.A."/>
            <person name="David-Palma M."/>
            <person name="Shea T."/>
            <person name="Bowers K."/>
            <person name="McGinley-Smith S."/>
            <person name="Mohammad A.W."/>
            <person name="Gnirke A."/>
            <person name="Yurkov A.M."/>
            <person name="Nowrousian M."/>
            <person name="Sun S."/>
            <person name="Cuomo C.A."/>
            <person name="Heitman J."/>
        </authorList>
    </citation>
    <scope>NUCLEOTIDE SEQUENCE</scope>
    <source>
        <strain evidence="3">CBS 12478</strain>
    </source>
</reference>
<feature type="compositionally biased region" description="Polar residues" evidence="1">
    <location>
        <begin position="377"/>
        <end position="390"/>
    </location>
</feature>
<evidence type="ECO:0000256" key="1">
    <source>
        <dbReference type="SAM" id="MobiDB-lite"/>
    </source>
</evidence>
<dbReference type="KEGG" id="ksn:43587751"/>
<evidence type="ECO:0000313" key="3">
    <source>
        <dbReference type="EMBL" id="WWD22675.1"/>
    </source>
</evidence>
<keyword evidence="2" id="KW-0472">Membrane</keyword>
<protein>
    <submittedName>
        <fullName evidence="3">Uncharacterized protein</fullName>
    </submittedName>
</protein>
<dbReference type="GeneID" id="43587751"/>
<dbReference type="EMBL" id="CP144064">
    <property type="protein sequence ID" value="WWD22675.1"/>
    <property type="molecule type" value="Genomic_DNA"/>
</dbReference>
<feature type="region of interest" description="Disordered" evidence="1">
    <location>
        <begin position="405"/>
        <end position="440"/>
    </location>
</feature>
<proteinExistence type="predicted"/>
<keyword evidence="4" id="KW-1185">Reference proteome</keyword>
<feature type="region of interest" description="Disordered" evidence="1">
    <location>
        <begin position="368"/>
        <end position="390"/>
    </location>
</feature>
<feature type="compositionally biased region" description="Low complexity" evidence="1">
    <location>
        <begin position="408"/>
        <end position="429"/>
    </location>
</feature>
<dbReference type="OrthoDB" id="2588950at2759"/>
<keyword evidence="2" id="KW-0812">Transmembrane</keyword>
<evidence type="ECO:0000313" key="4">
    <source>
        <dbReference type="Proteomes" id="UP000322225"/>
    </source>
</evidence>
<dbReference type="Proteomes" id="UP000322225">
    <property type="component" value="Chromosome 14"/>
</dbReference>
<keyword evidence="2" id="KW-1133">Transmembrane helix</keyword>
<feature type="transmembrane region" description="Helical" evidence="2">
    <location>
        <begin position="158"/>
        <end position="178"/>
    </location>
</feature>
<sequence>MEPHNVNDQCHDLAARLLSLDPIEYDSVVNQYFESNCTFKSDIFDFHGASRIKKFLRLEAAITSKSHLVGRSHYNARDHVVTFAYQRTFHAPTLPTFVPLAGRLNNFLYSLQAQPVFDSELHLNAAQEETGETRLYVTKFGPTRHRDASFIEKNLPYFILRPFITLVAVLIADIFAFFTRHSLRRESPISIFFAAIAEFWGRLTGAPADPRNYPAPIKQAQDISEKLAGAVTGVLGSAQHTAHNVSSRAQGYSPVEQGQNILKLGLGIVGASINTASNITTQTFHTIGHIEQQSVNAVGNIASGAVNGAVNLATNIVTGVEHRAKDMGIPVDAYEDYAIKNAKNVAEWFGVVKQQADDRVQEAKARANEAKRGIRQTGEQQIATSESTLSKPLIQEHVPVPLAENHNPLALGAPAPAVPSAPTAPGAPSYAEVAQPHEQQ</sequence>
<gene>
    <name evidence="3" type="ORF">CI109_107168</name>
</gene>
<name>A0A5M6C381_9TREE</name>
<evidence type="ECO:0000256" key="2">
    <source>
        <dbReference type="SAM" id="Phobius"/>
    </source>
</evidence>
<dbReference type="AlphaFoldDB" id="A0A5M6C381"/>
<reference evidence="3" key="1">
    <citation type="submission" date="2017-08" db="EMBL/GenBank/DDBJ databases">
        <authorList>
            <person name="Cuomo C."/>
            <person name="Billmyre B."/>
            <person name="Heitman J."/>
        </authorList>
    </citation>
    <scope>NUCLEOTIDE SEQUENCE</scope>
    <source>
        <strain evidence="3">CBS 12478</strain>
    </source>
</reference>
<accession>A0A5M6C381</accession>